<keyword evidence="2" id="KW-1133">Transmembrane helix</keyword>
<keyword evidence="1" id="KW-0488">Methylation</keyword>
<dbReference type="PRINTS" id="PR00813">
    <property type="entry name" value="BCTERIALGSPG"/>
</dbReference>
<keyword evidence="2" id="KW-0812">Transmembrane</keyword>
<accession>A0A1F6EQY6</accession>
<dbReference type="EMBL" id="MFLU01000006">
    <property type="protein sequence ID" value="OGG76033.1"/>
    <property type="molecule type" value="Genomic_DNA"/>
</dbReference>
<comment type="caution">
    <text evidence="3">The sequence shown here is derived from an EMBL/GenBank/DDBJ whole genome shotgun (WGS) entry which is preliminary data.</text>
</comment>
<evidence type="ECO:0000256" key="1">
    <source>
        <dbReference type="ARBA" id="ARBA00022481"/>
    </source>
</evidence>
<dbReference type="GO" id="GO:0015627">
    <property type="term" value="C:type II protein secretion system complex"/>
    <property type="evidence" value="ECO:0007669"/>
    <property type="project" value="InterPro"/>
</dbReference>
<proteinExistence type="predicted"/>
<keyword evidence="2" id="KW-0472">Membrane</keyword>
<gene>
    <name evidence="3" type="ORF">A3A34_00065</name>
</gene>
<protein>
    <recommendedName>
        <fullName evidence="5">Type II secretion system protein GspG C-terminal domain-containing protein</fullName>
    </recommendedName>
</protein>
<dbReference type="Proteomes" id="UP000178587">
    <property type="component" value="Unassembled WGS sequence"/>
</dbReference>
<dbReference type="AlphaFoldDB" id="A0A1F6EQY6"/>
<dbReference type="PROSITE" id="PS00409">
    <property type="entry name" value="PROKAR_NTER_METHYL"/>
    <property type="match status" value="1"/>
</dbReference>
<dbReference type="NCBIfam" id="TIGR02532">
    <property type="entry name" value="IV_pilin_GFxxxE"/>
    <property type="match status" value="1"/>
</dbReference>
<dbReference type="SUPFAM" id="SSF54523">
    <property type="entry name" value="Pili subunits"/>
    <property type="match status" value="1"/>
</dbReference>
<dbReference type="STRING" id="1798507.A3A34_00065"/>
<evidence type="ECO:0008006" key="5">
    <source>
        <dbReference type="Google" id="ProtNLM"/>
    </source>
</evidence>
<dbReference type="InterPro" id="IPR012902">
    <property type="entry name" value="N_methyl_site"/>
</dbReference>
<name>A0A1F6EQY6_9BACT</name>
<organism evidence="3 4">
    <name type="scientific">Candidatus Kaiserbacteria bacterium RIFCSPLOWO2_01_FULL_50_24</name>
    <dbReference type="NCBI Taxonomy" id="1798507"/>
    <lineage>
        <taxon>Bacteria</taxon>
        <taxon>Candidatus Kaiseribacteriota</taxon>
    </lineage>
</organism>
<dbReference type="Pfam" id="PF07963">
    <property type="entry name" value="N_methyl"/>
    <property type="match status" value="1"/>
</dbReference>
<dbReference type="GO" id="GO:0015628">
    <property type="term" value="P:protein secretion by the type II secretion system"/>
    <property type="evidence" value="ECO:0007669"/>
    <property type="project" value="InterPro"/>
</dbReference>
<evidence type="ECO:0000256" key="2">
    <source>
        <dbReference type="SAM" id="Phobius"/>
    </source>
</evidence>
<sequence length="169" mass="17721">MNTFKRAFRSEGNGGFTLIELLVVIAIIGILSSVVLASLNSARQKGRDARRISDVKQIQLALELFYDSNAGYPTGIYGTILTGPGYISAVPTDPSDNTACTDGAQASCYDYDQLSSGDSYELGANLETAGHSALNSDVDTATLGGNLTDGTDANGCAAEANRYCYNVTP</sequence>
<dbReference type="PANTHER" id="PTHR30093">
    <property type="entry name" value="GENERAL SECRETION PATHWAY PROTEIN G"/>
    <property type="match status" value="1"/>
</dbReference>
<dbReference type="InterPro" id="IPR045584">
    <property type="entry name" value="Pilin-like"/>
</dbReference>
<feature type="transmembrane region" description="Helical" evidence="2">
    <location>
        <begin position="15"/>
        <end position="37"/>
    </location>
</feature>
<dbReference type="Gene3D" id="3.30.700.10">
    <property type="entry name" value="Glycoprotein, Type 4 Pilin"/>
    <property type="match status" value="1"/>
</dbReference>
<evidence type="ECO:0000313" key="4">
    <source>
        <dbReference type="Proteomes" id="UP000178587"/>
    </source>
</evidence>
<reference evidence="3 4" key="1">
    <citation type="journal article" date="2016" name="Nat. Commun.">
        <title>Thousands of microbial genomes shed light on interconnected biogeochemical processes in an aquifer system.</title>
        <authorList>
            <person name="Anantharaman K."/>
            <person name="Brown C.T."/>
            <person name="Hug L.A."/>
            <person name="Sharon I."/>
            <person name="Castelle C.J."/>
            <person name="Probst A.J."/>
            <person name="Thomas B.C."/>
            <person name="Singh A."/>
            <person name="Wilkins M.J."/>
            <person name="Karaoz U."/>
            <person name="Brodie E.L."/>
            <person name="Williams K.H."/>
            <person name="Hubbard S.S."/>
            <person name="Banfield J.F."/>
        </authorList>
    </citation>
    <scope>NUCLEOTIDE SEQUENCE [LARGE SCALE GENOMIC DNA]</scope>
</reference>
<evidence type="ECO:0000313" key="3">
    <source>
        <dbReference type="EMBL" id="OGG76033.1"/>
    </source>
</evidence>
<dbReference type="InterPro" id="IPR000983">
    <property type="entry name" value="Bac_GSPG_pilin"/>
</dbReference>